<dbReference type="Gramene" id="GBG59502">
    <property type="protein sequence ID" value="GBG59502"/>
    <property type="gene ID" value="CBR_g38526"/>
</dbReference>
<dbReference type="Proteomes" id="UP000265515">
    <property type="component" value="Unassembled WGS sequence"/>
</dbReference>
<protein>
    <submittedName>
        <fullName evidence="1">Uncharacterized protein</fullName>
    </submittedName>
</protein>
<name>A0A388JP66_CHABU</name>
<proteinExistence type="predicted"/>
<accession>A0A388JP66</accession>
<organism evidence="1 2">
    <name type="scientific">Chara braunii</name>
    <name type="common">Braun's stonewort</name>
    <dbReference type="NCBI Taxonomy" id="69332"/>
    <lineage>
        <taxon>Eukaryota</taxon>
        <taxon>Viridiplantae</taxon>
        <taxon>Streptophyta</taxon>
        <taxon>Charophyceae</taxon>
        <taxon>Charales</taxon>
        <taxon>Characeae</taxon>
        <taxon>Chara</taxon>
    </lineage>
</organism>
<dbReference type="EMBL" id="BFEA01000004">
    <property type="protein sequence ID" value="GBG59502.1"/>
    <property type="molecule type" value="Genomic_DNA"/>
</dbReference>
<dbReference type="AlphaFoldDB" id="A0A388JP66"/>
<sequence length="140" mass="15973">MDELIRQEIERNSEAVEARVMMKIGRQYLVTQGEAQREEGRSPACKASVTPIREGGRYAVEFEDYGIEDIEDEIAKLYEMRERKMRGKEPVQVTRRLFQQPVFHRDDGSVDNLRLASSEMGAERARTKIIAGSGPEGLLN</sequence>
<keyword evidence="2" id="KW-1185">Reference proteome</keyword>
<comment type="caution">
    <text evidence="1">The sequence shown here is derived from an EMBL/GenBank/DDBJ whole genome shotgun (WGS) entry which is preliminary data.</text>
</comment>
<reference evidence="1 2" key="1">
    <citation type="journal article" date="2018" name="Cell">
        <title>The Chara Genome: Secondary Complexity and Implications for Plant Terrestrialization.</title>
        <authorList>
            <person name="Nishiyama T."/>
            <person name="Sakayama H."/>
            <person name="Vries J.D."/>
            <person name="Buschmann H."/>
            <person name="Saint-Marcoux D."/>
            <person name="Ullrich K.K."/>
            <person name="Haas F.B."/>
            <person name="Vanderstraeten L."/>
            <person name="Becker D."/>
            <person name="Lang D."/>
            <person name="Vosolsobe S."/>
            <person name="Rombauts S."/>
            <person name="Wilhelmsson P.K.I."/>
            <person name="Janitza P."/>
            <person name="Kern R."/>
            <person name="Heyl A."/>
            <person name="Rumpler F."/>
            <person name="Villalobos L.I.A.C."/>
            <person name="Clay J.M."/>
            <person name="Skokan R."/>
            <person name="Toyoda A."/>
            <person name="Suzuki Y."/>
            <person name="Kagoshima H."/>
            <person name="Schijlen E."/>
            <person name="Tajeshwar N."/>
            <person name="Catarino B."/>
            <person name="Hetherington A.J."/>
            <person name="Saltykova A."/>
            <person name="Bonnot C."/>
            <person name="Breuninger H."/>
            <person name="Symeonidi A."/>
            <person name="Radhakrishnan G.V."/>
            <person name="Van Nieuwerburgh F."/>
            <person name="Deforce D."/>
            <person name="Chang C."/>
            <person name="Karol K.G."/>
            <person name="Hedrich R."/>
            <person name="Ulvskov P."/>
            <person name="Glockner G."/>
            <person name="Delwiche C.F."/>
            <person name="Petrasek J."/>
            <person name="Van de Peer Y."/>
            <person name="Friml J."/>
            <person name="Beilby M."/>
            <person name="Dolan L."/>
            <person name="Kohara Y."/>
            <person name="Sugano S."/>
            <person name="Fujiyama A."/>
            <person name="Delaux P.-M."/>
            <person name="Quint M."/>
            <person name="TheiBen G."/>
            <person name="Hagemann M."/>
            <person name="Harholt J."/>
            <person name="Dunand C."/>
            <person name="Zachgo S."/>
            <person name="Langdale J."/>
            <person name="Maumus F."/>
            <person name="Straeten D.V.D."/>
            <person name="Gould S.B."/>
            <person name="Rensing S.A."/>
        </authorList>
    </citation>
    <scope>NUCLEOTIDE SEQUENCE [LARGE SCALE GENOMIC DNA]</scope>
    <source>
        <strain evidence="1 2">S276</strain>
    </source>
</reference>
<gene>
    <name evidence="1" type="ORF">CBR_g38526</name>
</gene>
<evidence type="ECO:0000313" key="1">
    <source>
        <dbReference type="EMBL" id="GBG59502.1"/>
    </source>
</evidence>
<evidence type="ECO:0000313" key="2">
    <source>
        <dbReference type="Proteomes" id="UP000265515"/>
    </source>
</evidence>